<accession>A0A382AX77</accession>
<gene>
    <name evidence="1" type="ORF">METZ01_LOCUS158467</name>
</gene>
<evidence type="ECO:0000313" key="1">
    <source>
        <dbReference type="EMBL" id="SVB05613.1"/>
    </source>
</evidence>
<name>A0A382AX77_9ZZZZ</name>
<organism evidence="1">
    <name type="scientific">marine metagenome</name>
    <dbReference type="NCBI Taxonomy" id="408172"/>
    <lineage>
        <taxon>unclassified sequences</taxon>
        <taxon>metagenomes</taxon>
        <taxon>ecological metagenomes</taxon>
    </lineage>
</organism>
<proteinExistence type="predicted"/>
<protein>
    <submittedName>
        <fullName evidence="1">Uncharacterized protein</fullName>
    </submittedName>
</protein>
<dbReference type="AlphaFoldDB" id="A0A382AX77"/>
<reference evidence="1" key="1">
    <citation type="submission" date="2018-05" db="EMBL/GenBank/DDBJ databases">
        <authorList>
            <person name="Lanie J.A."/>
            <person name="Ng W.-L."/>
            <person name="Kazmierczak K.M."/>
            <person name="Andrzejewski T.M."/>
            <person name="Davidsen T.M."/>
            <person name="Wayne K.J."/>
            <person name="Tettelin H."/>
            <person name="Glass J.I."/>
            <person name="Rusch D."/>
            <person name="Podicherti R."/>
            <person name="Tsui H.-C.T."/>
            <person name="Winkler M.E."/>
        </authorList>
    </citation>
    <scope>NUCLEOTIDE SEQUENCE</scope>
</reference>
<sequence>MVASFRIVEEVLSANLIKASEAAQRIKG</sequence>
<dbReference type="EMBL" id="UINC01027047">
    <property type="protein sequence ID" value="SVB05613.1"/>
    <property type="molecule type" value="Genomic_DNA"/>
</dbReference>